<dbReference type="SUPFAM" id="SSF51182">
    <property type="entry name" value="RmlC-like cupins"/>
    <property type="match status" value="1"/>
</dbReference>
<dbReference type="InterPro" id="IPR013096">
    <property type="entry name" value="Cupin_2"/>
</dbReference>
<sequence>MEKLSVDFSSASSFRALPATVGMLTFTAGTRLPAQGVSVHAQDEVSFILKGELRATSGGESWTLREGDVTLIPAGEEHWADVVSDVTLCYVLLERPTERNAP</sequence>
<organism evidence="2 3">
    <name type="scientific">Deinococcus yavapaiensis KR-236</name>
    <dbReference type="NCBI Taxonomy" id="694435"/>
    <lineage>
        <taxon>Bacteria</taxon>
        <taxon>Thermotogati</taxon>
        <taxon>Deinococcota</taxon>
        <taxon>Deinococci</taxon>
        <taxon>Deinococcales</taxon>
        <taxon>Deinococcaceae</taxon>
        <taxon>Deinococcus</taxon>
    </lineage>
</organism>
<dbReference type="InterPro" id="IPR011051">
    <property type="entry name" value="RmlC_Cupin_sf"/>
</dbReference>
<name>A0A318SG15_9DEIO</name>
<dbReference type="Proteomes" id="UP000248326">
    <property type="component" value="Unassembled WGS sequence"/>
</dbReference>
<proteinExistence type="predicted"/>
<dbReference type="EMBL" id="QJSX01000002">
    <property type="protein sequence ID" value="PYE55836.1"/>
    <property type="molecule type" value="Genomic_DNA"/>
</dbReference>
<feature type="domain" description="Cupin type-2" evidence="1">
    <location>
        <begin position="38"/>
        <end position="90"/>
    </location>
</feature>
<gene>
    <name evidence="2" type="ORF">DES52_102202</name>
</gene>
<dbReference type="OrthoDB" id="25744at2"/>
<evidence type="ECO:0000313" key="2">
    <source>
        <dbReference type="EMBL" id="PYE55836.1"/>
    </source>
</evidence>
<dbReference type="RefSeq" id="WP_110885381.1">
    <property type="nucleotide sequence ID" value="NZ_QJSX01000002.1"/>
</dbReference>
<evidence type="ECO:0000313" key="3">
    <source>
        <dbReference type="Proteomes" id="UP000248326"/>
    </source>
</evidence>
<reference evidence="2 3" key="1">
    <citation type="submission" date="2018-06" db="EMBL/GenBank/DDBJ databases">
        <title>Genomic Encyclopedia of Type Strains, Phase IV (KMG-IV): sequencing the most valuable type-strain genomes for metagenomic binning, comparative biology and taxonomic classification.</title>
        <authorList>
            <person name="Goeker M."/>
        </authorList>
    </citation>
    <scope>NUCLEOTIDE SEQUENCE [LARGE SCALE GENOMIC DNA]</scope>
    <source>
        <strain evidence="2 3">DSM 18048</strain>
    </source>
</reference>
<dbReference type="InterPro" id="IPR014710">
    <property type="entry name" value="RmlC-like_jellyroll"/>
</dbReference>
<comment type="caution">
    <text evidence="2">The sequence shown here is derived from an EMBL/GenBank/DDBJ whole genome shotgun (WGS) entry which is preliminary data.</text>
</comment>
<dbReference type="Gene3D" id="2.60.120.10">
    <property type="entry name" value="Jelly Rolls"/>
    <property type="match status" value="1"/>
</dbReference>
<dbReference type="Pfam" id="PF07883">
    <property type="entry name" value="Cupin_2"/>
    <property type="match status" value="1"/>
</dbReference>
<keyword evidence="3" id="KW-1185">Reference proteome</keyword>
<protein>
    <recommendedName>
        <fullName evidence="1">Cupin type-2 domain-containing protein</fullName>
    </recommendedName>
</protein>
<dbReference type="AlphaFoldDB" id="A0A318SG15"/>
<evidence type="ECO:0000259" key="1">
    <source>
        <dbReference type="Pfam" id="PF07883"/>
    </source>
</evidence>
<accession>A0A318SG15</accession>